<evidence type="ECO:0000259" key="4">
    <source>
        <dbReference type="PROSITE" id="PS51186"/>
    </source>
</evidence>
<feature type="domain" description="N-acetyltransferase" evidence="4">
    <location>
        <begin position="4"/>
        <end position="169"/>
    </location>
</feature>
<organism evidence="5 6">
    <name type="scientific">Massilia litorea</name>
    <dbReference type="NCBI Taxonomy" id="2769491"/>
    <lineage>
        <taxon>Bacteria</taxon>
        <taxon>Pseudomonadati</taxon>
        <taxon>Pseudomonadota</taxon>
        <taxon>Betaproteobacteria</taxon>
        <taxon>Burkholderiales</taxon>
        <taxon>Oxalobacteraceae</taxon>
        <taxon>Telluria group</taxon>
        <taxon>Massilia</taxon>
    </lineage>
</organism>
<comment type="similarity">
    <text evidence="3">Belongs to the acetyltransferase family. RimJ subfamily.</text>
</comment>
<protein>
    <submittedName>
        <fullName evidence="5">GNAT family N-acetyltransferase</fullName>
    </submittedName>
</protein>
<dbReference type="RefSeq" id="WP_193684904.1">
    <property type="nucleotide sequence ID" value="NZ_CP062941.1"/>
</dbReference>
<sequence>MPQPILVPLTLADAASLFDFETENRAFFEATINARPASYYSPEGVAEAIAEACTDADGDLGYQFLLKEEDGRIVARANLSAVKRAHFQSAVLGYRVAQAACGKGYASEAVRQVLGIAFGELGLARIEADVRIDNAASARVLLRNGFVQFGHSRRSFEMKGVWYDRLHFECHAPCAAT</sequence>
<evidence type="ECO:0000256" key="1">
    <source>
        <dbReference type="ARBA" id="ARBA00022679"/>
    </source>
</evidence>
<accession>A0A7L9TYS0</accession>
<dbReference type="GO" id="GO:0008999">
    <property type="term" value="F:protein-N-terminal-alanine acetyltransferase activity"/>
    <property type="evidence" value="ECO:0007669"/>
    <property type="project" value="TreeGrafter"/>
</dbReference>
<dbReference type="Gene3D" id="3.40.630.30">
    <property type="match status" value="1"/>
</dbReference>
<dbReference type="PROSITE" id="PS51186">
    <property type="entry name" value="GNAT"/>
    <property type="match status" value="1"/>
</dbReference>
<keyword evidence="1 5" id="KW-0808">Transferase</keyword>
<evidence type="ECO:0000313" key="6">
    <source>
        <dbReference type="Proteomes" id="UP000593875"/>
    </source>
</evidence>
<dbReference type="PANTHER" id="PTHR43792">
    <property type="entry name" value="GNAT FAMILY, PUTATIVE (AFU_ORTHOLOGUE AFUA_3G00765)-RELATED-RELATED"/>
    <property type="match status" value="1"/>
</dbReference>
<keyword evidence="2" id="KW-0012">Acyltransferase</keyword>
<dbReference type="PANTHER" id="PTHR43792:SF8">
    <property type="entry name" value="[RIBOSOMAL PROTEIN US5]-ALANINE N-ACETYLTRANSFERASE"/>
    <property type="match status" value="1"/>
</dbReference>
<name>A0A7L9TYS0_9BURK</name>
<dbReference type="Pfam" id="PF13302">
    <property type="entry name" value="Acetyltransf_3"/>
    <property type="match status" value="1"/>
</dbReference>
<dbReference type="KEGG" id="mlir:LPB04_12505"/>
<dbReference type="GO" id="GO:0005737">
    <property type="term" value="C:cytoplasm"/>
    <property type="evidence" value="ECO:0007669"/>
    <property type="project" value="TreeGrafter"/>
</dbReference>
<dbReference type="SUPFAM" id="SSF55729">
    <property type="entry name" value="Acyl-CoA N-acyltransferases (Nat)"/>
    <property type="match status" value="1"/>
</dbReference>
<gene>
    <name evidence="5" type="ORF">LPB04_12505</name>
</gene>
<proteinExistence type="inferred from homology"/>
<dbReference type="InterPro" id="IPR000182">
    <property type="entry name" value="GNAT_dom"/>
</dbReference>
<reference evidence="5 6" key="1">
    <citation type="submission" date="2020-10" db="EMBL/GenBank/DDBJ databases">
        <title>Genome sequencing of Massilia sp. LPB0304.</title>
        <authorList>
            <person name="Kim J."/>
        </authorList>
    </citation>
    <scope>NUCLEOTIDE SEQUENCE [LARGE SCALE GENOMIC DNA]</scope>
    <source>
        <strain evidence="5 6">LPB0304</strain>
    </source>
</reference>
<keyword evidence="6" id="KW-1185">Reference proteome</keyword>
<dbReference type="Proteomes" id="UP000593875">
    <property type="component" value="Chromosome"/>
</dbReference>
<evidence type="ECO:0000256" key="3">
    <source>
        <dbReference type="ARBA" id="ARBA00038502"/>
    </source>
</evidence>
<dbReference type="InterPro" id="IPR016181">
    <property type="entry name" value="Acyl_CoA_acyltransferase"/>
</dbReference>
<evidence type="ECO:0000256" key="2">
    <source>
        <dbReference type="ARBA" id="ARBA00023315"/>
    </source>
</evidence>
<evidence type="ECO:0000313" key="5">
    <source>
        <dbReference type="EMBL" id="QOL47848.1"/>
    </source>
</evidence>
<dbReference type="EMBL" id="CP062941">
    <property type="protein sequence ID" value="QOL47848.1"/>
    <property type="molecule type" value="Genomic_DNA"/>
</dbReference>
<dbReference type="InterPro" id="IPR051531">
    <property type="entry name" value="N-acetyltransferase"/>
</dbReference>
<dbReference type="AlphaFoldDB" id="A0A7L9TYS0"/>